<dbReference type="InterPro" id="IPR001909">
    <property type="entry name" value="KRAB"/>
</dbReference>
<evidence type="ECO:0000256" key="11">
    <source>
        <dbReference type="SAM" id="MobiDB-lite"/>
    </source>
</evidence>
<accession>A0A8B7X4L6</accession>
<evidence type="ECO:0000313" key="15">
    <source>
        <dbReference type="Proteomes" id="UP000694394"/>
    </source>
</evidence>
<dbReference type="PROSITE" id="PS50805">
    <property type="entry name" value="KRAB"/>
    <property type="match status" value="1"/>
</dbReference>
<feature type="compositionally biased region" description="Basic and acidic residues" evidence="11">
    <location>
        <begin position="209"/>
        <end position="227"/>
    </location>
</feature>
<dbReference type="PANTHER" id="PTHR24381">
    <property type="entry name" value="ZINC FINGER PROTEIN"/>
    <property type="match status" value="1"/>
</dbReference>
<dbReference type="Pfam" id="PF00096">
    <property type="entry name" value="zf-C2H2"/>
    <property type="match status" value="5"/>
</dbReference>
<evidence type="ECO:0000256" key="1">
    <source>
        <dbReference type="ARBA" id="ARBA00004123"/>
    </source>
</evidence>
<evidence type="ECO:0000256" key="5">
    <source>
        <dbReference type="ARBA" id="ARBA00022833"/>
    </source>
</evidence>
<feature type="domain" description="C2H2-type" evidence="12">
    <location>
        <begin position="275"/>
        <end position="302"/>
    </location>
</feature>
<organism evidence="14 15">
    <name type="scientific">Microcebus murinus</name>
    <name type="common">Gray mouse lemur</name>
    <name type="synonym">Lemur murinus</name>
    <dbReference type="NCBI Taxonomy" id="30608"/>
    <lineage>
        <taxon>Eukaryota</taxon>
        <taxon>Metazoa</taxon>
        <taxon>Chordata</taxon>
        <taxon>Craniata</taxon>
        <taxon>Vertebrata</taxon>
        <taxon>Euteleostomi</taxon>
        <taxon>Mammalia</taxon>
        <taxon>Eutheria</taxon>
        <taxon>Euarchontoglires</taxon>
        <taxon>Primates</taxon>
        <taxon>Strepsirrhini</taxon>
        <taxon>Lemuriformes</taxon>
        <taxon>Cheirogaleidae</taxon>
        <taxon>Microcebus</taxon>
    </lineage>
</organism>
<dbReference type="Proteomes" id="UP000694394">
    <property type="component" value="Chromosome 6"/>
</dbReference>
<dbReference type="GO" id="GO:0003682">
    <property type="term" value="F:chromatin binding"/>
    <property type="evidence" value="ECO:0007669"/>
    <property type="project" value="Ensembl"/>
</dbReference>
<name>A0A8B7X4L6_MICMU</name>
<comment type="subcellular location">
    <subcellularLocation>
        <location evidence="1">Nucleus</location>
    </subcellularLocation>
</comment>
<dbReference type="GO" id="GO:0141068">
    <property type="term" value="P:autosome genomic imprinting"/>
    <property type="evidence" value="ECO:0007669"/>
    <property type="project" value="Ensembl"/>
</dbReference>
<feature type="domain" description="C2H2-type" evidence="12">
    <location>
        <begin position="331"/>
        <end position="358"/>
    </location>
</feature>
<evidence type="ECO:0000313" key="14">
    <source>
        <dbReference type="Ensembl" id="ENSMICP00000038931.2"/>
    </source>
</evidence>
<feature type="domain" description="C2H2-type" evidence="12">
    <location>
        <begin position="510"/>
        <end position="538"/>
    </location>
</feature>
<dbReference type="InterPro" id="IPR036051">
    <property type="entry name" value="KRAB_dom_sf"/>
</dbReference>
<dbReference type="AlphaFoldDB" id="A0A8B7X4L6"/>
<evidence type="ECO:0000256" key="6">
    <source>
        <dbReference type="ARBA" id="ARBA00023015"/>
    </source>
</evidence>
<reference evidence="14" key="1">
    <citation type="submission" date="2016-12" db="EMBL/GenBank/DDBJ databases">
        <title>Mouse lemur reference genome and diversity panel.</title>
        <authorList>
            <person name="Harris R."/>
            <person name="Larsen P."/>
            <person name="Liu Y."/>
            <person name="Hughes D.S."/>
            <person name="Murali S."/>
            <person name="Raveendran M."/>
            <person name="Korchina V."/>
            <person name="Wang M."/>
            <person name="Jhangiani S."/>
            <person name="Bandaranaike D."/>
            <person name="Bellair M."/>
            <person name="Blankenburg K."/>
            <person name="Chao H."/>
            <person name="Dahdouli M."/>
            <person name="Dinh H."/>
            <person name="Doddapaneni H."/>
            <person name="English A."/>
            <person name="Firestine M."/>
            <person name="Gnanaolivu R."/>
            <person name="Gross S."/>
            <person name="Hernandez B."/>
            <person name="Javaid M."/>
            <person name="Jayaseelan J."/>
            <person name="Jones J."/>
            <person name="Khan Z."/>
            <person name="Kovar C."/>
            <person name="Kurapati P."/>
            <person name="Le B."/>
            <person name="Lee S."/>
            <person name="Li M."/>
            <person name="Mathew T."/>
            <person name="Narasimhan A."/>
            <person name="Ngo D."/>
            <person name="Nguyen L."/>
            <person name="Okwuonu G."/>
            <person name="Ongeri F."/>
            <person name="Osuji N."/>
            <person name="Pu L.-L."/>
            <person name="Puazo M."/>
            <person name="Quiroz J."/>
            <person name="Raj R."/>
            <person name="Rajbhandari K."/>
            <person name="Reid J.G."/>
            <person name="Santibanez J."/>
            <person name="Sexton D."/>
            <person name="Skinner E."/>
            <person name="Vee V."/>
            <person name="Weissenberger G."/>
            <person name="Wu Y."/>
            <person name="Xin Y."/>
            <person name="Han Y."/>
            <person name="Campbell C."/>
            <person name="Brown A."/>
            <person name="Sullivan B."/>
            <person name="Shelton J."/>
            <person name="Brown S."/>
            <person name="Dudchenko O."/>
            <person name="Machol I."/>
            <person name="Durand N."/>
            <person name="Shamim M."/>
            <person name="Lieberman A."/>
            <person name="Muzny D.M."/>
            <person name="Richards S."/>
            <person name="Yoder A."/>
            <person name="Worley K.C."/>
            <person name="Rogers J."/>
            <person name="Gibbs R.A."/>
        </authorList>
    </citation>
    <scope>NUCLEOTIDE SEQUENCE [LARGE SCALE GENOMIC DNA]</scope>
</reference>
<feature type="region of interest" description="Disordered" evidence="11">
    <location>
        <begin position="1"/>
        <end position="95"/>
    </location>
</feature>
<dbReference type="FunFam" id="3.30.160.60:FF:000965">
    <property type="entry name" value="Neurotrophin receptor-interacting factor homolog"/>
    <property type="match status" value="1"/>
</dbReference>
<dbReference type="OrthoDB" id="6155966at2759"/>
<evidence type="ECO:0000259" key="13">
    <source>
        <dbReference type="PROSITE" id="PS50805"/>
    </source>
</evidence>
<reference evidence="14" key="2">
    <citation type="submission" date="2025-08" db="UniProtKB">
        <authorList>
            <consortium name="Ensembl"/>
        </authorList>
    </citation>
    <scope>IDENTIFICATION</scope>
</reference>
<proteinExistence type="predicted"/>
<dbReference type="Pfam" id="PF01352">
    <property type="entry name" value="KRAB"/>
    <property type="match status" value="1"/>
</dbReference>
<keyword evidence="15" id="KW-1185">Reference proteome</keyword>
<dbReference type="SMART" id="SM00349">
    <property type="entry name" value="KRAB"/>
    <property type="match status" value="1"/>
</dbReference>
<feature type="domain" description="C2H2-type" evidence="12">
    <location>
        <begin position="483"/>
        <end position="510"/>
    </location>
</feature>
<keyword evidence="4 10" id="KW-0863">Zinc-finger</keyword>
<feature type="domain" description="KRAB" evidence="13">
    <location>
        <begin position="142"/>
        <end position="214"/>
    </location>
</feature>
<evidence type="ECO:0000256" key="9">
    <source>
        <dbReference type="ARBA" id="ARBA00023242"/>
    </source>
</evidence>
<dbReference type="SMART" id="SM00355">
    <property type="entry name" value="ZnF_C2H2"/>
    <property type="match status" value="7"/>
</dbReference>
<dbReference type="Gene3D" id="6.10.140.140">
    <property type="match status" value="1"/>
</dbReference>
<gene>
    <name evidence="14" type="primary">ZFP57</name>
</gene>
<dbReference type="CTD" id="346171"/>
<evidence type="ECO:0000256" key="2">
    <source>
        <dbReference type="ARBA" id="ARBA00022723"/>
    </source>
</evidence>
<protein>
    <submittedName>
        <fullName evidence="14">ZFP57 zinc finger protein</fullName>
    </submittedName>
</protein>
<reference evidence="14" key="3">
    <citation type="submission" date="2025-09" db="UniProtKB">
        <authorList>
            <consortium name="Ensembl"/>
        </authorList>
    </citation>
    <scope>IDENTIFICATION</scope>
</reference>
<feature type="region of interest" description="Disordered" evidence="11">
    <location>
        <begin position="209"/>
        <end position="235"/>
    </location>
</feature>
<dbReference type="GO" id="GO:0005634">
    <property type="term" value="C:nucleus"/>
    <property type="evidence" value="ECO:0007669"/>
    <property type="project" value="UniProtKB-SubCell"/>
</dbReference>
<evidence type="ECO:0000256" key="10">
    <source>
        <dbReference type="PROSITE-ProRule" id="PRU00042"/>
    </source>
</evidence>
<evidence type="ECO:0000256" key="3">
    <source>
        <dbReference type="ARBA" id="ARBA00022737"/>
    </source>
</evidence>
<dbReference type="PROSITE" id="PS50157">
    <property type="entry name" value="ZINC_FINGER_C2H2_2"/>
    <property type="match status" value="6"/>
</dbReference>
<dbReference type="Ensembl" id="ENSMICT00000027863.2">
    <property type="protein sequence ID" value="ENSMICP00000038931.2"/>
    <property type="gene ID" value="ENSMICG00000035396.2"/>
</dbReference>
<dbReference type="PANTHER" id="PTHR24381:SF390">
    <property type="entry name" value="ZINC FINGER PROTEIN 37 HOMOLOG"/>
    <property type="match status" value="1"/>
</dbReference>
<keyword evidence="9" id="KW-0539">Nucleus</keyword>
<dbReference type="GO" id="GO:0008270">
    <property type="term" value="F:zinc ion binding"/>
    <property type="evidence" value="ECO:0007669"/>
    <property type="project" value="UniProtKB-KW"/>
</dbReference>
<dbReference type="SUPFAM" id="SSF57667">
    <property type="entry name" value="beta-beta-alpha zinc fingers"/>
    <property type="match status" value="3"/>
</dbReference>
<dbReference type="GeneTree" id="ENSGT00390000002599"/>
<keyword evidence="8" id="KW-0804">Transcription</keyword>
<evidence type="ECO:0000256" key="8">
    <source>
        <dbReference type="ARBA" id="ARBA00023163"/>
    </source>
</evidence>
<dbReference type="SUPFAM" id="SSF109640">
    <property type="entry name" value="KRAB domain (Kruppel-associated box)"/>
    <property type="match status" value="1"/>
</dbReference>
<dbReference type="InterPro" id="IPR036236">
    <property type="entry name" value="Znf_C2H2_sf"/>
</dbReference>
<evidence type="ECO:0000256" key="4">
    <source>
        <dbReference type="ARBA" id="ARBA00022771"/>
    </source>
</evidence>
<dbReference type="RefSeq" id="XP_020142479.1">
    <property type="nucleotide sequence ID" value="XM_020286890.1"/>
</dbReference>
<dbReference type="KEGG" id="mmur:105855368"/>
<feature type="domain" description="C2H2-type" evidence="12">
    <location>
        <begin position="359"/>
        <end position="386"/>
    </location>
</feature>
<keyword evidence="3" id="KW-0677">Repeat</keyword>
<feature type="compositionally biased region" description="Polar residues" evidence="11">
    <location>
        <begin position="43"/>
        <end position="56"/>
    </location>
</feature>
<dbReference type="PROSITE" id="PS00028">
    <property type="entry name" value="ZINC_FINGER_C2H2_1"/>
    <property type="match status" value="6"/>
</dbReference>
<keyword evidence="2" id="KW-0479">Metal-binding</keyword>
<sequence>MAVGPRVSRALNSVAQTSREPKVSSAVEEENLDSTTKKEDSPSEQTHLSQEATSNPGAPVGRPPLLDSGEVDSSRKETSQPWGPTQEWVKEEGGTREEKVLDWLKPMESVQKTSPWVGEVATALKAAMKTESWWEAWVQKPVTFEDVAVNFSQEEWECLGASQRVLYQDVMSETFRNLESVARAFLHKPDLVSKLEQEEEQWRACLHPPDREGLLSGDKEEARHEQEQNLMDEGTSDDKKVTLACGGACQCPSSALARSVGRTPVFQASQAGPPFFCHACGKGFSRRSSLYSHRFVHSPKQTNSCRKCGKLFRTPKSLSYHRRVHLGERPFSCLLCDKTYCDASGLSRHRRVHLGYRPHSCSVCGKAFRDQSEVKRHQKIHQTQEPVAGTRDCTVRIPGATAGCQTPIIGSPGAVQELVGVGHAPVARTQESTLRTECPVAQTQPPVLENEAPATSTQAPNTKAPCLGSRSNFHPVKPSRFMVSCPHCPSTFSTKDYLSSHQKTHPTEQLNCCFHCAKSFSSFSRLARHQQTHWKQKIYRCPICDLCFGEKEGLVGHWKGYKGRELCLGSSRKCWVTLGQWLGFFHDAAPMAGKDEKRVGNESPPRSHTPRRRGKRAKQKRQQGLET</sequence>
<evidence type="ECO:0000256" key="7">
    <source>
        <dbReference type="ARBA" id="ARBA00023125"/>
    </source>
</evidence>
<dbReference type="FunFam" id="3.30.160.60:FF:000286">
    <property type="entry name" value="Zinc finger protein 770"/>
    <property type="match status" value="1"/>
</dbReference>
<feature type="region of interest" description="Disordered" evidence="11">
    <location>
        <begin position="593"/>
        <end position="627"/>
    </location>
</feature>
<keyword evidence="6" id="KW-0805">Transcription regulation</keyword>
<dbReference type="InterPro" id="IPR013087">
    <property type="entry name" value="Znf_C2H2_type"/>
</dbReference>
<dbReference type="FunFam" id="3.30.160.60:FF:000671">
    <property type="entry name" value="Zinc finger protein 26"/>
    <property type="match status" value="1"/>
</dbReference>
<dbReference type="GO" id="GO:0000981">
    <property type="term" value="F:DNA-binding transcription factor activity, RNA polymerase II-specific"/>
    <property type="evidence" value="ECO:0007669"/>
    <property type="project" value="TreeGrafter"/>
</dbReference>
<keyword evidence="5" id="KW-0862">Zinc</keyword>
<dbReference type="Gene3D" id="3.30.160.60">
    <property type="entry name" value="Classic Zinc Finger"/>
    <property type="match status" value="5"/>
</dbReference>
<dbReference type="EMBL" id="ABDC03007236">
    <property type="status" value="NOT_ANNOTATED_CDS"/>
    <property type="molecule type" value="Genomic_DNA"/>
</dbReference>
<feature type="domain" description="C2H2-type" evidence="12">
    <location>
        <begin position="303"/>
        <end position="330"/>
    </location>
</feature>
<keyword evidence="7" id="KW-0238">DNA-binding</keyword>
<feature type="compositionally biased region" description="Basic residues" evidence="11">
    <location>
        <begin position="608"/>
        <end position="621"/>
    </location>
</feature>
<dbReference type="RefSeq" id="XP_012591740.2">
    <property type="nucleotide sequence ID" value="XM_012736286.2"/>
</dbReference>
<evidence type="ECO:0000259" key="12">
    <source>
        <dbReference type="PROSITE" id="PS50157"/>
    </source>
</evidence>
<dbReference type="CDD" id="cd07765">
    <property type="entry name" value="KRAB_A-box"/>
    <property type="match status" value="1"/>
</dbReference>
<dbReference type="GO" id="GO:0000977">
    <property type="term" value="F:RNA polymerase II transcription regulatory region sequence-specific DNA binding"/>
    <property type="evidence" value="ECO:0007669"/>
    <property type="project" value="TreeGrafter"/>
</dbReference>